<dbReference type="Gene3D" id="1.20.120.530">
    <property type="entry name" value="GntR ligand-binding domain-like"/>
    <property type="match status" value="1"/>
</dbReference>
<evidence type="ECO:0000256" key="2">
    <source>
        <dbReference type="ARBA" id="ARBA00023125"/>
    </source>
</evidence>
<evidence type="ECO:0000256" key="3">
    <source>
        <dbReference type="ARBA" id="ARBA00023163"/>
    </source>
</evidence>
<reference evidence="5" key="1">
    <citation type="submission" date="2019-10" db="EMBL/GenBank/DDBJ databases">
        <title>Description of Paenibacillus glebae sp. nov.</title>
        <authorList>
            <person name="Carlier A."/>
            <person name="Qi S."/>
        </authorList>
    </citation>
    <scope>NUCLEOTIDE SEQUENCE</scope>
    <source>
        <strain evidence="5">LMG 31456</strain>
    </source>
</reference>
<organism evidence="5 6">
    <name type="scientific">Paenibacillus foliorum</name>
    <dbReference type="NCBI Taxonomy" id="2654974"/>
    <lineage>
        <taxon>Bacteria</taxon>
        <taxon>Bacillati</taxon>
        <taxon>Bacillota</taxon>
        <taxon>Bacilli</taxon>
        <taxon>Bacillales</taxon>
        <taxon>Paenibacillaceae</taxon>
        <taxon>Paenibacillus</taxon>
    </lineage>
</organism>
<dbReference type="CDD" id="cd07377">
    <property type="entry name" value="WHTH_GntR"/>
    <property type="match status" value="1"/>
</dbReference>
<sequence>MIRKAYEIAAEAILERIQKSEWPVGTRLPSVEQLALLLNVGRSTIREALMSLKAHGWVDVRHGGGTFVLKDKESEQLWQAPEITDIQQLRAWLELRFMLETESAGLAAIRRNESNLQELHTIIDEMTTLQDEDLLEKSDIRFHIAVAEAAQNHLLVSTLQSLFQSMGSVMRESRRLWLFAEQTEAARLSEEHRQIVEAIQIGHADLAKERMASHLRKVEQVLHKL</sequence>
<keyword evidence="2" id="KW-0238">DNA-binding</keyword>
<dbReference type="SUPFAM" id="SSF46785">
    <property type="entry name" value="Winged helix' DNA-binding domain"/>
    <property type="match status" value="1"/>
</dbReference>
<dbReference type="SMART" id="SM00345">
    <property type="entry name" value="HTH_GNTR"/>
    <property type="match status" value="1"/>
</dbReference>
<keyword evidence="6" id="KW-1185">Reference proteome</keyword>
<dbReference type="InterPro" id="IPR011711">
    <property type="entry name" value="GntR_C"/>
</dbReference>
<evidence type="ECO:0000259" key="4">
    <source>
        <dbReference type="PROSITE" id="PS50949"/>
    </source>
</evidence>
<dbReference type="InterPro" id="IPR008920">
    <property type="entry name" value="TF_FadR/GntR_C"/>
</dbReference>
<dbReference type="SUPFAM" id="SSF48008">
    <property type="entry name" value="GntR ligand-binding domain-like"/>
    <property type="match status" value="1"/>
</dbReference>
<dbReference type="InterPro" id="IPR000524">
    <property type="entry name" value="Tscrpt_reg_HTH_GntR"/>
</dbReference>
<proteinExistence type="predicted"/>
<dbReference type="PANTHER" id="PTHR43537">
    <property type="entry name" value="TRANSCRIPTIONAL REGULATOR, GNTR FAMILY"/>
    <property type="match status" value="1"/>
</dbReference>
<dbReference type="Proteomes" id="UP000641588">
    <property type="component" value="Unassembled WGS sequence"/>
</dbReference>
<evidence type="ECO:0000256" key="1">
    <source>
        <dbReference type="ARBA" id="ARBA00023015"/>
    </source>
</evidence>
<dbReference type="SMART" id="SM00895">
    <property type="entry name" value="FCD"/>
    <property type="match status" value="1"/>
</dbReference>
<keyword evidence="3" id="KW-0804">Transcription</keyword>
<dbReference type="AlphaFoldDB" id="A0A972GSA7"/>
<dbReference type="InterPro" id="IPR036388">
    <property type="entry name" value="WH-like_DNA-bd_sf"/>
</dbReference>
<dbReference type="EMBL" id="WHOD01000087">
    <property type="protein sequence ID" value="NOU95951.1"/>
    <property type="molecule type" value="Genomic_DNA"/>
</dbReference>
<dbReference type="PANTHER" id="PTHR43537:SF5">
    <property type="entry name" value="UXU OPERON TRANSCRIPTIONAL REGULATOR"/>
    <property type="match status" value="1"/>
</dbReference>
<evidence type="ECO:0000313" key="5">
    <source>
        <dbReference type="EMBL" id="NOU95951.1"/>
    </source>
</evidence>
<evidence type="ECO:0000313" key="6">
    <source>
        <dbReference type="Proteomes" id="UP000641588"/>
    </source>
</evidence>
<accession>A0A972GSA7</accession>
<dbReference type="GO" id="GO:0003700">
    <property type="term" value="F:DNA-binding transcription factor activity"/>
    <property type="evidence" value="ECO:0007669"/>
    <property type="project" value="InterPro"/>
</dbReference>
<dbReference type="PROSITE" id="PS50949">
    <property type="entry name" value="HTH_GNTR"/>
    <property type="match status" value="1"/>
</dbReference>
<dbReference type="Pfam" id="PF00392">
    <property type="entry name" value="GntR"/>
    <property type="match status" value="1"/>
</dbReference>
<protein>
    <submittedName>
        <fullName evidence="5">FCD domain-containing protein</fullName>
    </submittedName>
</protein>
<dbReference type="PRINTS" id="PR00035">
    <property type="entry name" value="HTHGNTR"/>
</dbReference>
<gene>
    <name evidence="5" type="ORF">GC093_22410</name>
</gene>
<name>A0A972GSA7_9BACL</name>
<comment type="caution">
    <text evidence="5">The sequence shown here is derived from an EMBL/GenBank/DDBJ whole genome shotgun (WGS) entry which is preliminary data.</text>
</comment>
<keyword evidence="1" id="KW-0805">Transcription regulation</keyword>
<dbReference type="Pfam" id="PF07729">
    <property type="entry name" value="FCD"/>
    <property type="match status" value="1"/>
</dbReference>
<dbReference type="GO" id="GO:0003677">
    <property type="term" value="F:DNA binding"/>
    <property type="evidence" value="ECO:0007669"/>
    <property type="project" value="UniProtKB-KW"/>
</dbReference>
<dbReference type="InterPro" id="IPR036390">
    <property type="entry name" value="WH_DNA-bd_sf"/>
</dbReference>
<feature type="domain" description="HTH gntR-type" evidence="4">
    <location>
        <begin position="3"/>
        <end position="71"/>
    </location>
</feature>
<dbReference type="Gene3D" id="1.10.10.10">
    <property type="entry name" value="Winged helix-like DNA-binding domain superfamily/Winged helix DNA-binding domain"/>
    <property type="match status" value="1"/>
</dbReference>